<dbReference type="PANTHER" id="PTHR40032">
    <property type="entry name" value="EXPORTED PROTEIN-RELATED"/>
    <property type="match status" value="1"/>
</dbReference>
<evidence type="ECO:0000259" key="1">
    <source>
        <dbReference type="Pfam" id="PF12671"/>
    </source>
</evidence>
<feature type="domain" description="Putative amidase" evidence="1">
    <location>
        <begin position="57"/>
        <end position="212"/>
    </location>
</feature>
<dbReference type="PANTHER" id="PTHR40032:SF1">
    <property type="entry name" value="EXPORTED PROTEIN"/>
    <property type="match status" value="1"/>
</dbReference>
<dbReference type="STRING" id="1503961.SAMN05421736_11425"/>
<protein>
    <submittedName>
        <fullName evidence="2">Putative amidase domain-containing protein</fullName>
    </submittedName>
</protein>
<dbReference type="Proteomes" id="UP000198935">
    <property type="component" value="Unassembled WGS sequence"/>
</dbReference>
<dbReference type="InterPro" id="IPR024301">
    <property type="entry name" value="Amidase_6"/>
</dbReference>
<keyword evidence="3" id="KW-1185">Reference proteome</keyword>
<gene>
    <name evidence="2" type="ORF">SAMN05421736_11425</name>
</gene>
<proteinExistence type="predicted"/>
<reference evidence="3" key="1">
    <citation type="submission" date="2016-10" db="EMBL/GenBank/DDBJ databases">
        <authorList>
            <person name="Varghese N."/>
            <person name="Submissions S."/>
        </authorList>
    </citation>
    <scope>NUCLEOTIDE SEQUENCE [LARGE SCALE GENOMIC DNA]</scope>
    <source>
        <strain evidence="3">SP</strain>
    </source>
</reference>
<dbReference type="EMBL" id="FNPI01000014">
    <property type="protein sequence ID" value="SDZ48092.1"/>
    <property type="molecule type" value="Genomic_DNA"/>
</dbReference>
<organism evidence="2 3">
    <name type="scientific">Evansella caseinilytica</name>
    <dbReference type="NCBI Taxonomy" id="1503961"/>
    <lineage>
        <taxon>Bacteria</taxon>
        <taxon>Bacillati</taxon>
        <taxon>Bacillota</taxon>
        <taxon>Bacilli</taxon>
        <taxon>Bacillales</taxon>
        <taxon>Bacillaceae</taxon>
        <taxon>Evansella</taxon>
    </lineage>
</organism>
<dbReference type="AlphaFoldDB" id="A0A1H3TCW5"/>
<name>A0A1H3TCW5_9BACI</name>
<evidence type="ECO:0000313" key="3">
    <source>
        <dbReference type="Proteomes" id="UP000198935"/>
    </source>
</evidence>
<sequence>MYQLDRHLGEDSEFFDDLLDMTIGELKKEIDLRNAAEEELEEQFNEMDLQISPLSTYNRSKAAEYAKKYATKSNPNYKRYNSNCTNFVSQAVHAGGKKEKKPSSVNRGITETTKYWYNDDSYDCNGNNCYWRTKISTSWIRVKDFYTYWLNKGMDVTTSANKNTIVNNAKVGDVIQFKNKSGWYHSVIVTKKANGTVYISSNTKDYYNEDFKDKSAVSFRVINIK</sequence>
<dbReference type="OrthoDB" id="2194542at2"/>
<dbReference type="Pfam" id="PF12671">
    <property type="entry name" value="Amidase_6"/>
    <property type="match status" value="1"/>
</dbReference>
<accession>A0A1H3TCW5</accession>
<evidence type="ECO:0000313" key="2">
    <source>
        <dbReference type="EMBL" id="SDZ48092.1"/>
    </source>
</evidence>